<accession>A0ABT1TPQ0</accession>
<dbReference type="NCBIfam" id="TIGR00462">
    <property type="entry name" value="genX"/>
    <property type="match status" value="1"/>
</dbReference>
<dbReference type="InterPro" id="IPR018149">
    <property type="entry name" value="Lys-tRNA-synth_II_C"/>
</dbReference>
<reference evidence="5 6" key="1">
    <citation type="submission" date="2022-07" db="EMBL/GenBank/DDBJ databases">
        <title>Methylomonas rivi sp. nov., Methylomonas rosea sp. nov., Methylomonas aureus sp. nov. and Methylomonas subterranea sp. nov., four novel methanotrophs isolated from a freshwater creek and the deep terrestrial subsurface.</title>
        <authorList>
            <person name="Abin C."/>
            <person name="Sankaranarayanan K."/>
            <person name="Garner C."/>
            <person name="Sindelar R."/>
            <person name="Kotary K."/>
            <person name="Garner R."/>
            <person name="Barclay S."/>
            <person name="Lawson P."/>
            <person name="Krumholz L."/>
        </authorList>
    </citation>
    <scope>NUCLEOTIDE SEQUENCE [LARGE SCALE GENOMIC DNA]</scope>
    <source>
        <strain evidence="5 6">WSC-7</strain>
    </source>
</reference>
<dbReference type="PANTHER" id="PTHR42918:SF6">
    <property type="entry name" value="ELONGATION FACTOR P--(R)-BETA-LYSINE LIGASE"/>
    <property type="match status" value="1"/>
</dbReference>
<evidence type="ECO:0000256" key="3">
    <source>
        <dbReference type="ARBA" id="ARBA00022840"/>
    </source>
</evidence>
<dbReference type="InterPro" id="IPR045864">
    <property type="entry name" value="aa-tRNA-synth_II/BPL/LPL"/>
</dbReference>
<dbReference type="PANTHER" id="PTHR42918">
    <property type="entry name" value="LYSYL-TRNA SYNTHETASE"/>
    <property type="match status" value="1"/>
</dbReference>
<evidence type="ECO:0000259" key="4">
    <source>
        <dbReference type="PROSITE" id="PS50862"/>
    </source>
</evidence>
<name>A0ABT1TPQ0_9GAMM</name>
<dbReference type="InterPro" id="IPR004364">
    <property type="entry name" value="Aa-tRNA-synt_II"/>
</dbReference>
<dbReference type="SUPFAM" id="SSF55681">
    <property type="entry name" value="Class II aaRS and biotin synthetases"/>
    <property type="match status" value="1"/>
</dbReference>
<dbReference type="RefSeq" id="WP_256605984.1">
    <property type="nucleotide sequence ID" value="NZ_JANIBL010000010.1"/>
</dbReference>
<protein>
    <submittedName>
        <fullName evidence="5">EF-P lysine aminoacylase EpmA</fullName>
    </submittedName>
</protein>
<keyword evidence="3" id="KW-0067">ATP-binding</keyword>
<evidence type="ECO:0000313" key="6">
    <source>
        <dbReference type="Proteomes" id="UP001524570"/>
    </source>
</evidence>
<comment type="caution">
    <text evidence="5">The sequence shown here is derived from an EMBL/GenBank/DDBJ whole genome shotgun (WGS) entry which is preliminary data.</text>
</comment>
<dbReference type="Proteomes" id="UP001524570">
    <property type="component" value="Unassembled WGS sequence"/>
</dbReference>
<evidence type="ECO:0000313" key="5">
    <source>
        <dbReference type="EMBL" id="MCQ8116754.1"/>
    </source>
</evidence>
<keyword evidence="6" id="KW-1185">Reference proteome</keyword>
<evidence type="ECO:0000256" key="2">
    <source>
        <dbReference type="ARBA" id="ARBA00022741"/>
    </source>
</evidence>
<dbReference type="InterPro" id="IPR006195">
    <property type="entry name" value="aa-tRNA-synth_II"/>
</dbReference>
<dbReference type="PROSITE" id="PS50862">
    <property type="entry name" value="AA_TRNA_LIGASE_II"/>
    <property type="match status" value="1"/>
</dbReference>
<keyword evidence="1" id="KW-0436">Ligase</keyword>
<proteinExistence type="predicted"/>
<dbReference type="Gene3D" id="3.30.930.10">
    <property type="entry name" value="Bira Bifunctional Protein, Domain 2"/>
    <property type="match status" value="1"/>
</dbReference>
<evidence type="ECO:0000256" key="1">
    <source>
        <dbReference type="ARBA" id="ARBA00022598"/>
    </source>
</evidence>
<dbReference type="InterPro" id="IPR004525">
    <property type="entry name" value="EpmA"/>
</dbReference>
<dbReference type="Pfam" id="PF00152">
    <property type="entry name" value="tRNA-synt_2"/>
    <property type="match status" value="1"/>
</dbReference>
<organism evidence="5 6">
    <name type="scientific">Methylomonas rosea</name>
    <dbReference type="NCBI Taxonomy" id="2952227"/>
    <lineage>
        <taxon>Bacteria</taxon>
        <taxon>Pseudomonadati</taxon>
        <taxon>Pseudomonadota</taxon>
        <taxon>Gammaproteobacteria</taxon>
        <taxon>Methylococcales</taxon>
        <taxon>Methylococcaceae</taxon>
        <taxon>Methylomonas</taxon>
    </lineage>
</organism>
<sequence>MTVSWQPSCPIEHLRTRAQMLAAIRRFFEARDVLEVETPLLCPATGTDPQLDFFSSQFNFPPNRPTLFLQTSPEFAMKRLLAAGSGSIYQVCKAFRNGEAGRYHNPEFTILEWYRVGYDLRQLMVEVAELLQQLLQSFSAVLPTKQISYQQLFLDSTGLDPLIFSVEDYRDCAAANSLPEAVELCGDDHALWLDFIFSHRVQQMMDKDTIYLLHGYPAIQSSLARLNVDDSRISERFEVFINGVELGNGFYELADPLEQEARFDKEIAYRLSHGLPAVAKDDAFLQALKFGLPDCSGVAIGLDRLLMIALGSASISDVLAFPVAPFEAKS</sequence>
<keyword evidence="2" id="KW-0547">Nucleotide-binding</keyword>
<feature type="domain" description="Aminoacyl-transfer RNA synthetases class-II family profile" evidence="4">
    <location>
        <begin position="14"/>
        <end position="322"/>
    </location>
</feature>
<dbReference type="PRINTS" id="PR00982">
    <property type="entry name" value="TRNASYNTHLYS"/>
</dbReference>
<dbReference type="NCBIfam" id="NF006828">
    <property type="entry name" value="PRK09350.1"/>
    <property type="match status" value="1"/>
</dbReference>
<gene>
    <name evidence="5" type="primary">epmA</name>
    <name evidence="5" type="ORF">NP589_04895</name>
</gene>
<dbReference type="EMBL" id="JANIBL010000010">
    <property type="protein sequence ID" value="MCQ8116754.1"/>
    <property type="molecule type" value="Genomic_DNA"/>
</dbReference>